<dbReference type="OrthoDB" id="8594189at2"/>
<protein>
    <submittedName>
        <fullName evidence="2">MarR family transcriptional regulator</fullName>
    </submittedName>
</protein>
<dbReference type="PANTHER" id="PTHR33164:SF43">
    <property type="entry name" value="HTH-TYPE TRANSCRIPTIONAL REPRESSOR YETL"/>
    <property type="match status" value="1"/>
</dbReference>
<dbReference type="Gene3D" id="1.10.10.10">
    <property type="entry name" value="Winged helix-like DNA-binding domain superfamily/Winged helix DNA-binding domain"/>
    <property type="match status" value="1"/>
</dbReference>
<dbReference type="Proteomes" id="UP000295727">
    <property type="component" value="Chromosome 3"/>
</dbReference>
<dbReference type="SUPFAM" id="SSF46785">
    <property type="entry name" value="Winged helix' DNA-binding domain"/>
    <property type="match status" value="1"/>
</dbReference>
<reference evidence="2 3" key="1">
    <citation type="submission" date="2019-03" db="EMBL/GenBank/DDBJ databases">
        <title>Paraburkholderia sp. 7MH5, isolated from subtropical forest soil.</title>
        <authorList>
            <person name="Gao Z.-H."/>
            <person name="Qiu L.-H."/>
        </authorList>
    </citation>
    <scope>NUCLEOTIDE SEQUENCE [LARGE SCALE GENOMIC DNA]</scope>
    <source>
        <strain evidence="2 3">7MH5</strain>
    </source>
</reference>
<organism evidence="2 3">
    <name type="scientific">Paraburkholderia pallida</name>
    <dbReference type="NCBI Taxonomy" id="2547399"/>
    <lineage>
        <taxon>Bacteria</taxon>
        <taxon>Pseudomonadati</taxon>
        <taxon>Pseudomonadota</taxon>
        <taxon>Betaproteobacteria</taxon>
        <taxon>Burkholderiales</taxon>
        <taxon>Burkholderiaceae</taxon>
        <taxon>Paraburkholderia</taxon>
    </lineage>
</organism>
<evidence type="ECO:0000259" key="1">
    <source>
        <dbReference type="PROSITE" id="PS50995"/>
    </source>
</evidence>
<name>A0A4P7D352_9BURK</name>
<dbReference type="RefSeq" id="WP_134755576.1">
    <property type="nucleotide sequence ID" value="NZ_CP038150.1"/>
</dbReference>
<feature type="domain" description="HTH marR-type" evidence="1">
    <location>
        <begin position="17"/>
        <end position="139"/>
    </location>
</feature>
<accession>A0A4P7D352</accession>
<proteinExistence type="predicted"/>
<dbReference type="InterPro" id="IPR039422">
    <property type="entry name" value="MarR/SlyA-like"/>
</dbReference>
<dbReference type="InterPro" id="IPR000835">
    <property type="entry name" value="HTH_MarR-typ"/>
</dbReference>
<dbReference type="SMART" id="SM00347">
    <property type="entry name" value="HTH_MARR"/>
    <property type="match status" value="1"/>
</dbReference>
<dbReference type="InterPro" id="IPR036390">
    <property type="entry name" value="WH_DNA-bd_sf"/>
</dbReference>
<dbReference type="GO" id="GO:0003700">
    <property type="term" value="F:DNA-binding transcription factor activity"/>
    <property type="evidence" value="ECO:0007669"/>
    <property type="project" value="InterPro"/>
</dbReference>
<dbReference type="InterPro" id="IPR036388">
    <property type="entry name" value="WH-like_DNA-bd_sf"/>
</dbReference>
<evidence type="ECO:0000313" key="2">
    <source>
        <dbReference type="EMBL" id="QBR01190.1"/>
    </source>
</evidence>
<evidence type="ECO:0000313" key="3">
    <source>
        <dbReference type="Proteomes" id="UP000295727"/>
    </source>
</evidence>
<keyword evidence="3" id="KW-1185">Reference proteome</keyword>
<gene>
    <name evidence="2" type="ORF">E1956_28670</name>
</gene>
<dbReference type="Pfam" id="PF12802">
    <property type="entry name" value="MarR_2"/>
    <property type="match status" value="1"/>
</dbReference>
<dbReference type="GO" id="GO:0006950">
    <property type="term" value="P:response to stress"/>
    <property type="evidence" value="ECO:0007669"/>
    <property type="project" value="TreeGrafter"/>
</dbReference>
<dbReference type="EMBL" id="CP038150">
    <property type="protein sequence ID" value="QBR01190.1"/>
    <property type="molecule type" value="Genomic_DNA"/>
</dbReference>
<dbReference type="AlphaFoldDB" id="A0A4P7D352"/>
<sequence>MPAKPRKVAQTVTRADLEELSEFRYRLRRFLRISEEIARAEGVTPLQYMLMLHTRAFADRDWATVGEIAERLQASSHGTVALITRCEAAGLVERIQSIDDKRQVQVHLTPEGERCLMRLAAAHKSEVQSFGWAFREDSA</sequence>
<dbReference type="PROSITE" id="PS50995">
    <property type="entry name" value="HTH_MARR_2"/>
    <property type="match status" value="1"/>
</dbReference>
<dbReference type="KEGG" id="ppai:E1956_28670"/>
<dbReference type="PANTHER" id="PTHR33164">
    <property type="entry name" value="TRANSCRIPTIONAL REGULATOR, MARR FAMILY"/>
    <property type="match status" value="1"/>
</dbReference>